<dbReference type="EMBL" id="MBDL01000001">
    <property type="protein sequence ID" value="ODA14320.1"/>
    <property type="molecule type" value="Genomic_DNA"/>
</dbReference>
<sequence>MYFSLVPIFLFGCQSSQLSSEHKAQGLSLKNPEKRVLCDQYVCANAEGISHALTVKYLGQQQANKVFSQGDFDKTQFTFENGIFCDTKTQTCHVDRYFNSDGQRSDVAENYTQALFDQSKKQ</sequence>
<evidence type="ECO:0000313" key="2">
    <source>
        <dbReference type="Proteomes" id="UP000186553"/>
    </source>
</evidence>
<gene>
    <name evidence="1" type="ORF">BBP83_00435</name>
</gene>
<protein>
    <submittedName>
        <fullName evidence="1">Uncharacterized protein</fullName>
    </submittedName>
</protein>
<reference evidence="1 2" key="1">
    <citation type="submission" date="2016-07" db="EMBL/GenBank/DDBJ databases">
        <title>Acinetobacter sp. ANC 4603.</title>
        <authorList>
            <person name="Radolfova-Krizova L."/>
            <person name="Nemec A."/>
        </authorList>
    </citation>
    <scope>NUCLEOTIDE SEQUENCE [LARGE SCALE GENOMIC DNA]</scope>
    <source>
        <strain evidence="1 2">ANC 4603</strain>
    </source>
</reference>
<dbReference type="Pfam" id="PF05666">
    <property type="entry name" value="YcgJ"/>
    <property type="match status" value="1"/>
</dbReference>
<accession>A0A1C3D026</accession>
<keyword evidence="2" id="KW-1185">Reference proteome</keyword>
<dbReference type="STRING" id="1891224.BBP83_00435"/>
<organism evidence="1 2">
    <name type="scientific">Acinetobacter celticus</name>
    <dbReference type="NCBI Taxonomy" id="1891224"/>
    <lineage>
        <taxon>Bacteria</taxon>
        <taxon>Pseudomonadati</taxon>
        <taxon>Pseudomonadota</taxon>
        <taxon>Gammaproteobacteria</taxon>
        <taxon>Moraxellales</taxon>
        <taxon>Moraxellaceae</taxon>
        <taxon>Acinetobacter</taxon>
    </lineage>
</organism>
<name>A0A1C3D026_9GAMM</name>
<dbReference type="AlphaFoldDB" id="A0A1C3D026"/>
<dbReference type="InterPro" id="IPR008617">
    <property type="entry name" value="Uncharacterised_YcgJ"/>
</dbReference>
<dbReference type="OrthoDB" id="5815745at2"/>
<evidence type="ECO:0000313" key="1">
    <source>
        <dbReference type="EMBL" id="ODA14320.1"/>
    </source>
</evidence>
<comment type="caution">
    <text evidence="1">The sequence shown here is derived from an EMBL/GenBank/DDBJ whole genome shotgun (WGS) entry which is preliminary data.</text>
</comment>
<dbReference type="Proteomes" id="UP000186553">
    <property type="component" value="Unassembled WGS sequence"/>
</dbReference>
<proteinExistence type="predicted"/>